<reference evidence="1 2" key="1">
    <citation type="submission" date="2021-05" db="EMBL/GenBank/DDBJ databases">
        <title>Novel Bacillus species.</title>
        <authorList>
            <person name="Liu G."/>
        </authorList>
    </citation>
    <scope>NUCLEOTIDE SEQUENCE [LARGE SCALE GENOMIC DNA]</scope>
    <source>
        <strain evidence="1 2">FJAT-49705</strain>
    </source>
</reference>
<accession>A0ABS5NLZ1</accession>
<keyword evidence="2" id="KW-1185">Reference proteome</keyword>
<name>A0ABS5NLZ1_9BACI</name>
<evidence type="ECO:0000313" key="1">
    <source>
        <dbReference type="EMBL" id="MBS4188827.1"/>
    </source>
</evidence>
<dbReference type="RefSeq" id="WP_213100336.1">
    <property type="nucleotide sequence ID" value="NZ_JAGYPM010000001.1"/>
</dbReference>
<organism evidence="1 2">
    <name type="scientific">Cytobacillus citreus</name>
    <dbReference type="NCBI Taxonomy" id="2833586"/>
    <lineage>
        <taxon>Bacteria</taxon>
        <taxon>Bacillati</taxon>
        <taxon>Bacillota</taxon>
        <taxon>Bacilli</taxon>
        <taxon>Bacillales</taxon>
        <taxon>Bacillaceae</taxon>
        <taxon>Cytobacillus</taxon>
    </lineage>
</organism>
<protein>
    <submittedName>
        <fullName evidence="1">Spore germination protein GerPE</fullName>
    </submittedName>
</protein>
<comment type="caution">
    <text evidence="1">The sequence shown here is derived from an EMBL/GenBank/DDBJ whole genome shotgun (WGS) entry which is preliminary data.</text>
</comment>
<proteinExistence type="predicted"/>
<evidence type="ECO:0000313" key="2">
    <source>
        <dbReference type="Proteomes" id="UP000681027"/>
    </source>
</evidence>
<dbReference type="EMBL" id="JAGYPM010000001">
    <property type="protein sequence ID" value="MBS4188827.1"/>
    <property type="molecule type" value="Genomic_DNA"/>
</dbReference>
<gene>
    <name evidence="1" type="ORF">KHA94_01155</name>
</gene>
<dbReference type="Proteomes" id="UP000681027">
    <property type="component" value="Unassembled WGS sequence"/>
</dbReference>
<sequence length="130" mass="14770">MFRRTSIVDEVKIGTMFYSSIFEIGDSSIIQGFSRALAVQREQETFYGNEGNFNIYPVFTQPIPLQPVEISIPMYTENLNPIIKVNHININGVSVASVVHIGSSNHVSMETRIKHIRQLFPKNKTQSVDR</sequence>
<dbReference type="Pfam" id="PF10970">
    <property type="entry name" value="GerPE"/>
    <property type="match status" value="1"/>
</dbReference>
<dbReference type="InterPro" id="IPR024496">
    <property type="entry name" value="Spore_germ_GerPE"/>
</dbReference>